<evidence type="ECO:0000313" key="2">
    <source>
        <dbReference type="EMBL" id="GAA3033319.1"/>
    </source>
</evidence>
<organism evidence="2 3">
    <name type="scientific">Gordonia defluvii</name>
    <dbReference type="NCBI Taxonomy" id="283718"/>
    <lineage>
        <taxon>Bacteria</taxon>
        <taxon>Bacillati</taxon>
        <taxon>Actinomycetota</taxon>
        <taxon>Actinomycetes</taxon>
        <taxon>Mycobacteriales</taxon>
        <taxon>Gordoniaceae</taxon>
        <taxon>Gordonia</taxon>
    </lineage>
</organism>
<dbReference type="EMBL" id="BAAAVS010000020">
    <property type="protein sequence ID" value="GAA3033319.1"/>
    <property type="molecule type" value="Genomic_DNA"/>
</dbReference>
<dbReference type="InterPro" id="IPR013757">
    <property type="entry name" value="Topo_IIA_A_a_sf"/>
</dbReference>
<dbReference type="Gene3D" id="1.10.268.10">
    <property type="entry name" value="Topoisomerase, domain 3"/>
    <property type="match status" value="1"/>
</dbReference>
<name>A0ABP6L880_9ACTN</name>
<dbReference type="SUPFAM" id="SSF55729">
    <property type="entry name" value="Acyl-CoA N-acyltransferases (Nat)"/>
    <property type="match status" value="1"/>
</dbReference>
<comment type="catalytic activity">
    <reaction evidence="1">
        <text>ATP-dependent breakage, passage and rejoining of double-stranded DNA.</text>
        <dbReference type="EC" id="5.6.2.2"/>
    </reaction>
</comment>
<sequence length="219" mass="23612">MTDLDQTTARRDITDALITALERRHEVLDAVVDAENRAAAVDAIATLLGKSKLGAEAVLGMSFYQLTKDQRRRNQAELDDLNSALTFTLAERPASSGDTLDLRPFSPDSDADLFKVRTDEQGIAGDGSGAPAGDLDTEIAAAAHRVDDEEAVWLVATEQSAKVGLVMAELHDGEVDVRIWITPDRRKQGYGMATLRKSRSEMAAYFPGVPMVVRGPSGA</sequence>
<comment type="caution">
    <text evidence="2">The sequence shown here is derived from an EMBL/GenBank/DDBJ whole genome shotgun (WGS) entry which is preliminary data.</text>
</comment>
<dbReference type="InterPro" id="IPR016181">
    <property type="entry name" value="Acyl_CoA_acyltransferase"/>
</dbReference>
<keyword evidence="3" id="KW-1185">Reference proteome</keyword>
<reference evidence="3" key="1">
    <citation type="journal article" date="2019" name="Int. J. Syst. Evol. Microbiol.">
        <title>The Global Catalogue of Microorganisms (GCM) 10K type strain sequencing project: providing services to taxonomists for standard genome sequencing and annotation.</title>
        <authorList>
            <consortium name="The Broad Institute Genomics Platform"/>
            <consortium name="The Broad Institute Genome Sequencing Center for Infectious Disease"/>
            <person name="Wu L."/>
            <person name="Ma J."/>
        </authorList>
    </citation>
    <scope>NUCLEOTIDE SEQUENCE [LARGE SCALE GENOMIC DNA]</scope>
    <source>
        <strain evidence="3">JCM 14234</strain>
    </source>
</reference>
<evidence type="ECO:0000313" key="3">
    <source>
        <dbReference type="Proteomes" id="UP001501035"/>
    </source>
</evidence>
<dbReference type="InterPro" id="IPR013760">
    <property type="entry name" value="Topo_IIA-like_dom_sf"/>
</dbReference>
<protein>
    <submittedName>
        <fullName evidence="2">GNAT family N-acetyltransferase</fullName>
    </submittedName>
</protein>
<dbReference type="RefSeq" id="WP_290706249.1">
    <property type="nucleotide sequence ID" value="NZ_BAAAVS010000020.1"/>
</dbReference>
<evidence type="ECO:0000256" key="1">
    <source>
        <dbReference type="ARBA" id="ARBA00000185"/>
    </source>
</evidence>
<dbReference type="Gene3D" id="3.40.630.30">
    <property type="match status" value="1"/>
</dbReference>
<dbReference type="Proteomes" id="UP001501035">
    <property type="component" value="Unassembled WGS sequence"/>
</dbReference>
<accession>A0ABP6L880</accession>
<dbReference type="SUPFAM" id="SSF56719">
    <property type="entry name" value="Type II DNA topoisomerase"/>
    <property type="match status" value="1"/>
</dbReference>
<proteinExistence type="predicted"/>
<gene>
    <name evidence="2" type="ORF">GCM10010528_13010</name>
</gene>